<dbReference type="PANTHER" id="PTHR12277:SF81">
    <property type="entry name" value="PROTEIN ABHD13"/>
    <property type="match status" value="1"/>
</dbReference>
<dbReference type="InterPro" id="IPR000073">
    <property type="entry name" value="AB_hydrolase_1"/>
</dbReference>
<keyword evidence="3" id="KW-1185">Reference proteome</keyword>
<dbReference type="Pfam" id="PF12697">
    <property type="entry name" value="Abhydrolase_6"/>
    <property type="match status" value="1"/>
</dbReference>
<comment type="caution">
    <text evidence="2">The sequence shown here is derived from an EMBL/GenBank/DDBJ whole genome shotgun (WGS) entry which is preliminary data.</text>
</comment>
<feature type="domain" description="AB hydrolase-1" evidence="1">
    <location>
        <begin position="60"/>
        <end position="266"/>
    </location>
</feature>
<dbReference type="PANTHER" id="PTHR12277">
    <property type="entry name" value="ALPHA/BETA HYDROLASE DOMAIN-CONTAINING PROTEIN"/>
    <property type="match status" value="1"/>
</dbReference>
<evidence type="ECO:0000313" key="3">
    <source>
        <dbReference type="Proteomes" id="UP001499993"/>
    </source>
</evidence>
<accession>A0ABP9GNA8</accession>
<organism evidence="2 3">
    <name type="scientific">Streptomonospora halophila</name>
    <dbReference type="NCBI Taxonomy" id="427369"/>
    <lineage>
        <taxon>Bacteria</taxon>
        <taxon>Bacillati</taxon>
        <taxon>Actinomycetota</taxon>
        <taxon>Actinomycetes</taxon>
        <taxon>Streptosporangiales</taxon>
        <taxon>Nocardiopsidaceae</taxon>
        <taxon>Streptomonospora</taxon>
    </lineage>
</organism>
<evidence type="ECO:0000313" key="2">
    <source>
        <dbReference type="EMBL" id="GAA4948944.1"/>
    </source>
</evidence>
<dbReference type="Gene3D" id="3.40.50.1820">
    <property type="entry name" value="alpha/beta hydrolase"/>
    <property type="match status" value="1"/>
</dbReference>
<sequence length="288" mass="31116">MFAPAVLLWREAIGHDGSVTDALYRSAPLSAPERRRLTTSDGIDLDTALLRGGTDRTAAVVLANGFTGTWRSPGTRSIAERLLPIGDVMTFDFRGHRDSGGLCTVGNLEVHDLEAVCAHLRGLGYTSVASVGFSMGAAVAVRHAAMFGGVGAVVAVSGPSMWYYRGSRRMRLLHFGVEQAFGRWFLRVARRVRVIDTGWDPVPPDPAQAAPDLAAPLLVVHGDADSYFPIEHAERLYAAAPEPKDLWIEPGMGHAERAMTPERAERMALWLARRMGGRSGGEDGERGT</sequence>
<dbReference type="Proteomes" id="UP001499993">
    <property type="component" value="Unassembled WGS sequence"/>
</dbReference>
<proteinExistence type="predicted"/>
<gene>
    <name evidence="2" type="ORF">GCM10023224_36220</name>
</gene>
<dbReference type="InterPro" id="IPR029058">
    <property type="entry name" value="AB_hydrolase_fold"/>
</dbReference>
<dbReference type="EMBL" id="BAABIK010000021">
    <property type="protein sequence ID" value="GAA4948944.1"/>
    <property type="molecule type" value="Genomic_DNA"/>
</dbReference>
<dbReference type="GO" id="GO:0016787">
    <property type="term" value="F:hydrolase activity"/>
    <property type="evidence" value="ECO:0007669"/>
    <property type="project" value="UniProtKB-KW"/>
</dbReference>
<dbReference type="SUPFAM" id="SSF53474">
    <property type="entry name" value="alpha/beta-Hydrolases"/>
    <property type="match status" value="1"/>
</dbReference>
<protein>
    <submittedName>
        <fullName evidence="2">Alpha/beta fold hydrolase</fullName>
    </submittedName>
</protein>
<name>A0ABP9GNA8_9ACTN</name>
<evidence type="ECO:0000259" key="1">
    <source>
        <dbReference type="Pfam" id="PF12697"/>
    </source>
</evidence>
<reference evidence="3" key="1">
    <citation type="journal article" date="2019" name="Int. J. Syst. Evol. Microbiol.">
        <title>The Global Catalogue of Microorganisms (GCM) 10K type strain sequencing project: providing services to taxonomists for standard genome sequencing and annotation.</title>
        <authorList>
            <consortium name="The Broad Institute Genomics Platform"/>
            <consortium name="The Broad Institute Genome Sequencing Center for Infectious Disease"/>
            <person name="Wu L."/>
            <person name="Ma J."/>
        </authorList>
    </citation>
    <scope>NUCLEOTIDE SEQUENCE [LARGE SCALE GENOMIC DNA]</scope>
    <source>
        <strain evidence="3">JCM 18123</strain>
    </source>
</reference>
<keyword evidence="2" id="KW-0378">Hydrolase</keyword>